<dbReference type="Pfam" id="PF03869">
    <property type="entry name" value="Arc"/>
    <property type="match status" value="1"/>
</dbReference>
<organism evidence="2 3">
    <name type="scientific">Bombella saccharophila</name>
    <dbReference type="NCBI Taxonomy" id="2967338"/>
    <lineage>
        <taxon>Bacteria</taxon>
        <taxon>Pseudomonadati</taxon>
        <taxon>Pseudomonadota</taxon>
        <taxon>Alphaproteobacteria</taxon>
        <taxon>Acetobacterales</taxon>
        <taxon>Acetobacteraceae</taxon>
        <taxon>Bombella</taxon>
    </lineage>
</organism>
<comment type="caution">
    <text evidence="2">The sequence shown here is derived from an EMBL/GenBank/DDBJ whole genome shotgun (WGS) entry which is preliminary data.</text>
</comment>
<dbReference type="Gene3D" id="1.10.1220.10">
    <property type="entry name" value="Met repressor-like"/>
    <property type="match status" value="1"/>
</dbReference>
<dbReference type="GO" id="GO:0003677">
    <property type="term" value="F:DNA binding"/>
    <property type="evidence" value="ECO:0007669"/>
    <property type="project" value="UniProtKB-KW"/>
</dbReference>
<dbReference type="InterPro" id="IPR010985">
    <property type="entry name" value="Ribbon_hlx_hlx"/>
</dbReference>
<dbReference type="RefSeq" id="WP_266106558.1">
    <property type="nucleotide sequence ID" value="NZ_JANIDW010000001.1"/>
</dbReference>
<dbReference type="SUPFAM" id="SSF47598">
    <property type="entry name" value="Ribbon-helix-helix"/>
    <property type="match status" value="1"/>
</dbReference>
<keyword evidence="3" id="KW-1185">Reference proteome</keyword>
<reference evidence="2 3" key="1">
    <citation type="submission" date="2022-07" db="EMBL/GenBank/DDBJ databases">
        <title>Bombella genomes.</title>
        <authorList>
            <person name="Harer L."/>
            <person name="Styblova S."/>
            <person name="Ehrmann M."/>
        </authorList>
    </citation>
    <scope>NUCLEOTIDE SEQUENCE [LARGE SCALE GENOMIC DNA]</scope>
    <source>
        <strain evidence="2 3">TMW 2.2558</strain>
    </source>
</reference>
<evidence type="ECO:0000259" key="1">
    <source>
        <dbReference type="Pfam" id="PF03869"/>
    </source>
</evidence>
<dbReference type="InterPro" id="IPR013321">
    <property type="entry name" value="Arc_rbn_hlx_hlx"/>
</dbReference>
<keyword evidence="2" id="KW-0238">DNA-binding</keyword>
<evidence type="ECO:0000313" key="3">
    <source>
        <dbReference type="Proteomes" id="UP001165648"/>
    </source>
</evidence>
<dbReference type="Proteomes" id="UP001165648">
    <property type="component" value="Unassembled WGS sequence"/>
</dbReference>
<gene>
    <name evidence="2" type="ORF">NQF64_04220</name>
</gene>
<proteinExistence type="predicted"/>
<feature type="domain" description="Arc-like DNA binding" evidence="1">
    <location>
        <begin position="3"/>
        <end position="40"/>
    </location>
</feature>
<evidence type="ECO:0000313" key="2">
    <source>
        <dbReference type="EMBL" id="MCX5614449.1"/>
    </source>
</evidence>
<protein>
    <submittedName>
        <fullName evidence="2">Arc family DNA-binding protein</fullName>
    </submittedName>
</protein>
<accession>A0ABT3W7T3</accession>
<dbReference type="EMBL" id="JANIDW010000001">
    <property type="protein sequence ID" value="MCX5614449.1"/>
    <property type="molecule type" value="Genomic_DNA"/>
</dbReference>
<name>A0ABT3W7T3_9PROT</name>
<sequence length="52" mass="5842">MTLRLRPDVYEVVKRFAAENFRSMTAEINELLLEATKKASGANQSNPDASEQ</sequence>
<dbReference type="InterPro" id="IPR005569">
    <property type="entry name" value="Arc_DNA-bd_dom"/>
</dbReference>